<dbReference type="EMBL" id="CABVPU010000011">
    <property type="protein sequence ID" value="VWB72860.1"/>
    <property type="molecule type" value="Genomic_DNA"/>
</dbReference>
<evidence type="ECO:0000313" key="3">
    <source>
        <dbReference type="Proteomes" id="UP000494174"/>
    </source>
</evidence>
<sequence length="86" mass="9334">MADGNAALIAFIGVLAGGYVNNFLAEDYRRFRDGTALAGELASHTAAFPMLRDMLNGMIAAIEQGQRLRLRCFEPPNDPVYESNVG</sequence>
<reference evidence="2 3" key="1">
    <citation type="submission" date="2019-09" db="EMBL/GenBank/DDBJ databases">
        <authorList>
            <person name="Depoorter E."/>
        </authorList>
    </citation>
    <scope>NUCLEOTIDE SEQUENCE [LARGE SCALE GENOMIC DNA]</scope>
    <source>
        <strain evidence="2">R-15945</strain>
    </source>
</reference>
<dbReference type="AlphaFoldDB" id="A0A6P2LM56"/>
<dbReference type="Proteomes" id="UP000494174">
    <property type="component" value="Unassembled WGS sequence"/>
</dbReference>
<keyword evidence="1" id="KW-0472">Membrane</keyword>
<proteinExistence type="predicted"/>
<gene>
    <name evidence="2" type="ORF">BLA15945_03476</name>
</gene>
<protein>
    <submittedName>
        <fullName evidence="2">Uncharacterized protein</fullName>
    </submittedName>
</protein>
<feature type="transmembrane region" description="Helical" evidence="1">
    <location>
        <begin position="6"/>
        <end position="24"/>
    </location>
</feature>
<organism evidence="2 3">
    <name type="scientific">Burkholderia lata (strain ATCC 17760 / DSM 23089 / LMG 22485 / NCIMB 9086 / R18194 / 383)</name>
    <dbReference type="NCBI Taxonomy" id="482957"/>
    <lineage>
        <taxon>Bacteria</taxon>
        <taxon>Pseudomonadati</taxon>
        <taxon>Pseudomonadota</taxon>
        <taxon>Betaproteobacteria</taxon>
        <taxon>Burkholderiales</taxon>
        <taxon>Burkholderiaceae</taxon>
        <taxon>Burkholderia</taxon>
        <taxon>Burkholderia cepacia complex</taxon>
    </lineage>
</organism>
<dbReference type="RefSeq" id="WP_174969452.1">
    <property type="nucleotide sequence ID" value="NZ_CABVPU010000011.1"/>
</dbReference>
<evidence type="ECO:0000256" key="1">
    <source>
        <dbReference type="SAM" id="Phobius"/>
    </source>
</evidence>
<accession>A0A6P2LM56</accession>
<name>A0A6P2LM56_BURL3</name>
<evidence type="ECO:0000313" key="2">
    <source>
        <dbReference type="EMBL" id="VWB72860.1"/>
    </source>
</evidence>
<keyword evidence="1" id="KW-1133">Transmembrane helix</keyword>
<keyword evidence="1" id="KW-0812">Transmembrane</keyword>